<dbReference type="InterPro" id="IPR012910">
    <property type="entry name" value="Plug_dom"/>
</dbReference>
<keyword evidence="4 7" id="KW-0812">Transmembrane</keyword>
<evidence type="ECO:0000313" key="11">
    <source>
        <dbReference type="Proteomes" id="UP001460202"/>
    </source>
</evidence>
<gene>
    <name evidence="10" type="ORF">WMO46_15080</name>
</gene>
<evidence type="ECO:0000256" key="3">
    <source>
        <dbReference type="ARBA" id="ARBA00022452"/>
    </source>
</evidence>
<dbReference type="InterPro" id="IPR023996">
    <property type="entry name" value="TonB-dep_OMP_SusC/RagA"/>
</dbReference>
<dbReference type="InterPro" id="IPR036942">
    <property type="entry name" value="Beta-barrel_TonB_sf"/>
</dbReference>
<keyword evidence="2 7" id="KW-0813">Transport</keyword>
<protein>
    <submittedName>
        <fullName evidence="10">SusC/RagA family TonB-linked outer membrane protein</fullName>
    </submittedName>
</protein>
<comment type="subcellular location">
    <subcellularLocation>
        <location evidence="1 7">Cell outer membrane</location>
        <topology evidence="1 7">Multi-pass membrane protein</topology>
    </subcellularLocation>
</comment>
<dbReference type="SUPFAM" id="SSF56935">
    <property type="entry name" value="Porins"/>
    <property type="match status" value="1"/>
</dbReference>
<evidence type="ECO:0000259" key="9">
    <source>
        <dbReference type="Pfam" id="PF07715"/>
    </source>
</evidence>
<proteinExistence type="inferred from homology"/>
<evidence type="ECO:0000256" key="6">
    <source>
        <dbReference type="ARBA" id="ARBA00023237"/>
    </source>
</evidence>
<feature type="chain" id="PRO_5045964028" evidence="8">
    <location>
        <begin position="27"/>
        <end position="1132"/>
    </location>
</feature>
<dbReference type="Pfam" id="PF07715">
    <property type="entry name" value="Plug"/>
    <property type="match status" value="1"/>
</dbReference>
<accession>A0ABV1H1F2</accession>
<evidence type="ECO:0000313" key="10">
    <source>
        <dbReference type="EMBL" id="MEQ2546266.1"/>
    </source>
</evidence>
<feature type="signal peptide" evidence="8">
    <location>
        <begin position="1"/>
        <end position="26"/>
    </location>
</feature>
<comment type="caution">
    <text evidence="10">The sequence shown here is derived from an EMBL/GenBank/DDBJ whole genome shotgun (WGS) entry which is preliminary data.</text>
</comment>
<sequence length="1132" mass="125190">MKQTLRFFLLFVFTSLLLAAAFDAVAQKKDDKITVRGTVKDTSGEPLIGVSVFVEGTHIGVNTNLKGEYQISVPEGGTLRFTYIGYESQTVKVEYGDRFGLRFVYDVTLKEQATDIGQVVVTGFAKTEIRKSTGSVAVIEGKDLKTSPLEGVDKLLQGKLAGVSVQSVSGRPGEAVKIRIRGTSTITGNAEPLWVIDGVPMQKEVPTPPVSNTQIRSGDFSNIFATGIGGINPNDIESISVLKDAAAAAIYGSQAAGGVIVVTTKRGKSGPTHVNYSGTVSIQTRPVRSANLMNSREKLAWEQELWDEFAAAGYANNLQDGKSYYPVVGIVGMIRSGYGKYKGLSVAEQDARIAELGSHTTDWFEELFRTTVSTSHYLSISGGNPKMAYYLSMGYGNDQGIVLKNSYDRYNFNGKIDVTPNRVVSFGISTDFSYQTSKAPSSNVDMFKYAYFANPYERPYNDDGSYRADETYFSLSEINGSYTVALPENGFNLMREINETSAKSTSGNFTLTGNTTVNITKDLKFVGLASFSYISDHGENINGKNTYAAWMDRPFENNTTTSKRIYGSIYQTSTYNTNYMLRGHFAYGHTFNEIHRLNVLAGAQISRNYAKTIFTKRYGYDPVTGNHSTPLYPASGNNSVIDYDKLVSFGKTLDNSTGQAITENAMASFYGTIDYILLNRYVFNASVRSDGSNNFGSKEQFNATWSAGFSWNIDEESWMKGKISDVISSMTLRLATGYTGGVNKSVYPVIIMKYDNTFRISDTDSYRMGTISNAPNPHLSWEKTWDIKAGLDIGFFKDRLRLQVEAYNRKGYDLVTSSRVNSAVGFISQGYNTSEQVNRGVEFTLGATILRYKDFAWNFTANAAYNMNKLTKYVSPNSGIYGQYYVGYPQGMIITGKSTGIDPSTGFYNYELRPDAKINEVADYRNMQNYLFYVGTSTAPWTGGFNTSVRYKGLTLSMNGVFSLNGKVLNDIVSPASYSSVRDRNMTGVDKEPIPNSKYDLYVNHLNVVRDVTYRWTPDNPVTDGYPRLIDIYGGRLYDQNGNLIAQSLPSESRVTNCLLLENVSYLKISSLTLLYDLPGAWVKKLHMQNCSVSFTMNNLATFTNYSGLDPETPGAVYPQCRSYSIGLSIGF</sequence>
<evidence type="ECO:0000256" key="5">
    <source>
        <dbReference type="ARBA" id="ARBA00023136"/>
    </source>
</evidence>
<dbReference type="PROSITE" id="PS52016">
    <property type="entry name" value="TONB_DEPENDENT_REC_3"/>
    <property type="match status" value="1"/>
</dbReference>
<organism evidence="10 11">
    <name type="scientific">Alistipes intestinihominis</name>
    <dbReference type="NCBI Taxonomy" id="3133172"/>
    <lineage>
        <taxon>Bacteria</taxon>
        <taxon>Pseudomonadati</taxon>
        <taxon>Bacteroidota</taxon>
        <taxon>Bacteroidia</taxon>
        <taxon>Bacteroidales</taxon>
        <taxon>Rikenellaceae</taxon>
        <taxon>Alistipes</taxon>
    </lineage>
</organism>
<dbReference type="InterPro" id="IPR037066">
    <property type="entry name" value="Plug_dom_sf"/>
</dbReference>
<dbReference type="InterPro" id="IPR023997">
    <property type="entry name" value="TonB-dep_OMP_SusC/RagA_CS"/>
</dbReference>
<reference evidence="10 11" key="1">
    <citation type="submission" date="2024-03" db="EMBL/GenBank/DDBJ databases">
        <title>Human intestinal bacterial collection.</title>
        <authorList>
            <person name="Pauvert C."/>
            <person name="Hitch T.C.A."/>
            <person name="Clavel T."/>
        </authorList>
    </citation>
    <scope>NUCLEOTIDE SEQUENCE [LARGE SCALE GENOMIC DNA]</scope>
    <source>
        <strain evidence="10 11">CLA-KB-H122</strain>
    </source>
</reference>
<dbReference type="EMBL" id="JBBMFL010000028">
    <property type="protein sequence ID" value="MEQ2546266.1"/>
    <property type="molecule type" value="Genomic_DNA"/>
</dbReference>
<keyword evidence="11" id="KW-1185">Reference proteome</keyword>
<dbReference type="Gene3D" id="2.60.40.1120">
    <property type="entry name" value="Carboxypeptidase-like, regulatory domain"/>
    <property type="match status" value="1"/>
</dbReference>
<keyword evidence="8" id="KW-0732">Signal</keyword>
<dbReference type="Pfam" id="PF13715">
    <property type="entry name" value="CarbopepD_reg_2"/>
    <property type="match status" value="1"/>
</dbReference>
<dbReference type="Gene3D" id="2.40.170.20">
    <property type="entry name" value="TonB-dependent receptor, beta-barrel domain"/>
    <property type="match status" value="1"/>
</dbReference>
<dbReference type="NCBIfam" id="TIGR04057">
    <property type="entry name" value="SusC_RagA_signa"/>
    <property type="match status" value="1"/>
</dbReference>
<dbReference type="InterPro" id="IPR008969">
    <property type="entry name" value="CarboxyPept-like_regulatory"/>
</dbReference>
<dbReference type="Proteomes" id="UP001460202">
    <property type="component" value="Unassembled WGS sequence"/>
</dbReference>
<evidence type="ECO:0000256" key="1">
    <source>
        <dbReference type="ARBA" id="ARBA00004571"/>
    </source>
</evidence>
<evidence type="ECO:0000256" key="2">
    <source>
        <dbReference type="ARBA" id="ARBA00022448"/>
    </source>
</evidence>
<name>A0ABV1H1F2_9BACT</name>
<dbReference type="InterPro" id="IPR039426">
    <property type="entry name" value="TonB-dep_rcpt-like"/>
</dbReference>
<keyword evidence="5 7" id="KW-0472">Membrane</keyword>
<dbReference type="RefSeq" id="WP_349094612.1">
    <property type="nucleotide sequence ID" value="NZ_JBBMFL010000028.1"/>
</dbReference>
<evidence type="ECO:0000256" key="7">
    <source>
        <dbReference type="PROSITE-ProRule" id="PRU01360"/>
    </source>
</evidence>
<dbReference type="Gene3D" id="2.170.130.10">
    <property type="entry name" value="TonB-dependent receptor, plug domain"/>
    <property type="match status" value="1"/>
</dbReference>
<dbReference type="SUPFAM" id="SSF49464">
    <property type="entry name" value="Carboxypeptidase regulatory domain-like"/>
    <property type="match status" value="1"/>
</dbReference>
<evidence type="ECO:0000256" key="8">
    <source>
        <dbReference type="SAM" id="SignalP"/>
    </source>
</evidence>
<feature type="domain" description="TonB-dependent receptor plug" evidence="9">
    <location>
        <begin position="129"/>
        <end position="259"/>
    </location>
</feature>
<keyword evidence="6 7" id="KW-0998">Cell outer membrane</keyword>
<keyword evidence="3 7" id="KW-1134">Transmembrane beta strand</keyword>
<comment type="similarity">
    <text evidence="7">Belongs to the TonB-dependent receptor family.</text>
</comment>
<dbReference type="NCBIfam" id="TIGR04056">
    <property type="entry name" value="OMP_RagA_SusC"/>
    <property type="match status" value="1"/>
</dbReference>
<evidence type="ECO:0000256" key="4">
    <source>
        <dbReference type="ARBA" id="ARBA00022692"/>
    </source>
</evidence>